<protein>
    <submittedName>
        <fullName evidence="2">Methyltransferase domain-containing protein</fullName>
    </submittedName>
</protein>
<accession>A0ABT3P1U5</accession>
<dbReference type="Proteomes" id="UP001526430">
    <property type="component" value="Unassembled WGS sequence"/>
</dbReference>
<dbReference type="InterPro" id="IPR029063">
    <property type="entry name" value="SAM-dependent_MTases_sf"/>
</dbReference>
<evidence type="ECO:0000313" key="3">
    <source>
        <dbReference type="Proteomes" id="UP001526430"/>
    </source>
</evidence>
<keyword evidence="2" id="KW-0808">Transferase</keyword>
<organism evidence="2 3">
    <name type="scientific">Sabulicella glaciei</name>
    <dbReference type="NCBI Taxonomy" id="2984948"/>
    <lineage>
        <taxon>Bacteria</taxon>
        <taxon>Pseudomonadati</taxon>
        <taxon>Pseudomonadota</taxon>
        <taxon>Alphaproteobacteria</taxon>
        <taxon>Acetobacterales</taxon>
        <taxon>Acetobacteraceae</taxon>
        <taxon>Sabulicella</taxon>
    </lineage>
</organism>
<dbReference type="Gene3D" id="3.40.50.150">
    <property type="entry name" value="Vaccinia Virus protein VP39"/>
    <property type="match status" value="1"/>
</dbReference>
<dbReference type="GO" id="GO:0032259">
    <property type="term" value="P:methylation"/>
    <property type="evidence" value="ECO:0007669"/>
    <property type="project" value="UniProtKB-KW"/>
</dbReference>
<dbReference type="InterPro" id="IPR041698">
    <property type="entry name" value="Methyltransf_25"/>
</dbReference>
<dbReference type="SUPFAM" id="SSF53335">
    <property type="entry name" value="S-adenosyl-L-methionine-dependent methyltransferases"/>
    <property type="match status" value="1"/>
</dbReference>
<sequence>MSLRSREAELMDGEALSYAEFRDCLHQLDAINGLSLGHRPTLRWLARLAGERRSLSVLDLGSGGGDMLRRIAAWAARRGIEAHLVGLDLNPMAARAAAEATPPGLPIQWVTADAMTWTPPERPDAVISALFAHHLEDEAIIALLRRMQSMARLGWFVNDLHRHWLPEHFLRLAFRWPGVNRLVRHDGPVSVRRALTRPEWQSLLDRARVEAEITWHFPFRWGVGTHAA</sequence>
<dbReference type="Pfam" id="PF13649">
    <property type="entry name" value="Methyltransf_25"/>
    <property type="match status" value="1"/>
</dbReference>
<dbReference type="RefSeq" id="WP_301592600.1">
    <property type="nucleotide sequence ID" value="NZ_JAPFQI010000035.1"/>
</dbReference>
<reference evidence="2 3" key="1">
    <citation type="submission" date="2022-10" db="EMBL/GenBank/DDBJ databases">
        <title>Roseococcus glaciei nov., sp. nov., isolated from glacier.</title>
        <authorList>
            <person name="Liu Q."/>
            <person name="Xin Y.-H."/>
        </authorList>
    </citation>
    <scope>NUCLEOTIDE SEQUENCE [LARGE SCALE GENOMIC DNA]</scope>
    <source>
        <strain evidence="2 3">MDT2-1-1</strain>
    </source>
</reference>
<dbReference type="GO" id="GO:0008168">
    <property type="term" value="F:methyltransferase activity"/>
    <property type="evidence" value="ECO:0007669"/>
    <property type="project" value="UniProtKB-KW"/>
</dbReference>
<evidence type="ECO:0000259" key="1">
    <source>
        <dbReference type="Pfam" id="PF13649"/>
    </source>
</evidence>
<keyword evidence="3" id="KW-1185">Reference proteome</keyword>
<proteinExistence type="predicted"/>
<evidence type="ECO:0000313" key="2">
    <source>
        <dbReference type="EMBL" id="MCW8088382.1"/>
    </source>
</evidence>
<dbReference type="EMBL" id="JAPFQI010000035">
    <property type="protein sequence ID" value="MCW8088382.1"/>
    <property type="molecule type" value="Genomic_DNA"/>
</dbReference>
<gene>
    <name evidence="2" type="ORF">OF850_22635</name>
</gene>
<dbReference type="CDD" id="cd02440">
    <property type="entry name" value="AdoMet_MTases"/>
    <property type="match status" value="1"/>
</dbReference>
<name>A0ABT3P1U5_9PROT</name>
<keyword evidence="2" id="KW-0489">Methyltransferase</keyword>
<feature type="domain" description="Methyltransferase" evidence="1">
    <location>
        <begin position="57"/>
        <end position="151"/>
    </location>
</feature>
<comment type="caution">
    <text evidence="2">The sequence shown here is derived from an EMBL/GenBank/DDBJ whole genome shotgun (WGS) entry which is preliminary data.</text>
</comment>